<name>A0AAF0URQ4_SOLVR</name>
<dbReference type="InterPro" id="IPR002156">
    <property type="entry name" value="RNaseH_domain"/>
</dbReference>
<dbReference type="PANTHER" id="PTHR47723">
    <property type="entry name" value="OS05G0353850 PROTEIN"/>
    <property type="match status" value="1"/>
</dbReference>
<dbReference type="CDD" id="cd06222">
    <property type="entry name" value="RNase_H_like"/>
    <property type="match status" value="1"/>
</dbReference>
<dbReference type="EMBL" id="CP133621">
    <property type="protein sequence ID" value="WMV50754.1"/>
    <property type="molecule type" value="Genomic_DNA"/>
</dbReference>
<dbReference type="Pfam" id="PF13456">
    <property type="entry name" value="RVT_3"/>
    <property type="match status" value="1"/>
</dbReference>
<evidence type="ECO:0000256" key="1">
    <source>
        <dbReference type="SAM" id="MobiDB-lite"/>
    </source>
</evidence>
<dbReference type="Gene3D" id="3.30.420.10">
    <property type="entry name" value="Ribonuclease H-like superfamily/Ribonuclease H"/>
    <property type="match status" value="1"/>
</dbReference>
<feature type="region of interest" description="Disordered" evidence="1">
    <location>
        <begin position="977"/>
        <end position="1022"/>
    </location>
</feature>
<proteinExistence type="predicted"/>
<keyword evidence="4" id="KW-1185">Reference proteome</keyword>
<organism evidence="3 4">
    <name type="scientific">Solanum verrucosum</name>
    <dbReference type="NCBI Taxonomy" id="315347"/>
    <lineage>
        <taxon>Eukaryota</taxon>
        <taxon>Viridiplantae</taxon>
        <taxon>Streptophyta</taxon>
        <taxon>Embryophyta</taxon>
        <taxon>Tracheophyta</taxon>
        <taxon>Spermatophyta</taxon>
        <taxon>Magnoliopsida</taxon>
        <taxon>eudicotyledons</taxon>
        <taxon>Gunneridae</taxon>
        <taxon>Pentapetalae</taxon>
        <taxon>asterids</taxon>
        <taxon>lamiids</taxon>
        <taxon>Solanales</taxon>
        <taxon>Solanaceae</taxon>
        <taxon>Solanoideae</taxon>
        <taxon>Solaneae</taxon>
        <taxon>Solanum</taxon>
    </lineage>
</organism>
<dbReference type="InterPro" id="IPR044730">
    <property type="entry name" value="RNase_H-like_dom_plant"/>
</dbReference>
<reference evidence="3" key="1">
    <citation type="submission" date="2023-08" db="EMBL/GenBank/DDBJ databases">
        <title>A de novo genome assembly of Solanum verrucosum Schlechtendal, a Mexican diploid species geographically isolated from the other diploid A-genome species in potato relatives.</title>
        <authorList>
            <person name="Hosaka K."/>
        </authorList>
    </citation>
    <scope>NUCLEOTIDE SEQUENCE</scope>
    <source>
        <tissue evidence="3">Young leaves</tissue>
    </source>
</reference>
<evidence type="ECO:0000313" key="4">
    <source>
        <dbReference type="Proteomes" id="UP001234989"/>
    </source>
</evidence>
<dbReference type="GO" id="GO:0003676">
    <property type="term" value="F:nucleic acid binding"/>
    <property type="evidence" value="ECO:0007669"/>
    <property type="project" value="InterPro"/>
</dbReference>
<feature type="compositionally biased region" description="Polar residues" evidence="1">
    <location>
        <begin position="1006"/>
        <end position="1022"/>
    </location>
</feature>
<evidence type="ECO:0000313" key="3">
    <source>
        <dbReference type="EMBL" id="WMV50754.1"/>
    </source>
</evidence>
<feature type="domain" description="RNase H type-1" evidence="2">
    <location>
        <begin position="1"/>
        <end position="76"/>
    </location>
</feature>
<dbReference type="InterPro" id="IPR053151">
    <property type="entry name" value="RNase_H-like"/>
</dbReference>
<dbReference type="AlphaFoldDB" id="A0AAF0URQ4"/>
<gene>
    <name evidence="3" type="ORF">MTR67_044139</name>
</gene>
<dbReference type="SUPFAM" id="SSF53098">
    <property type="entry name" value="Ribonuclease H-like"/>
    <property type="match status" value="1"/>
</dbReference>
<accession>A0AAF0URQ4</accession>
<dbReference type="InterPro" id="IPR012337">
    <property type="entry name" value="RNaseH-like_sf"/>
</dbReference>
<dbReference type="PANTHER" id="PTHR47723:SF24">
    <property type="entry name" value="RNASE H TYPE-1 DOMAIN-CONTAINING PROTEIN"/>
    <property type="match status" value="1"/>
</dbReference>
<dbReference type="InterPro" id="IPR036397">
    <property type="entry name" value="RNaseH_sf"/>
</dbReference>
<sequence>MAILEALQYCMGKELMGVIVETDSLSLKRMIEKQWKVPWELVERIEEIRVLVHKLQALLTHTFREGNCVADSLANEVVESQSTKEYNTFQELPSSIRRHINLDKAQVNIWGSDAQIGILRVWLDLGDDFRPRMEALGLEMMPKRGLQALLGNKRALKELPVEQHHVWMIAWSVGGSKELQREAAHSASWRPLTHRQVDWAMVLRPPKVQGVAGSRNHARSLAEPMGGSPRGLGEPDLARLLVISETSVAWDIDSLEVVVRVSKIDLCPPSDDTRALNDSPLSCDNCVDKSACEYSSLIEGSCDMIKEPQFGGTNDNVDHLNMSDSLSISFVEDLIACFAHRDQDYDEEEGGVFFPITSSSWCVPIVNIMTHEFETIRIHTHENTLEEVDLQDTFLYYLFTYDDAHVIWWSMLLEGKSAHRINGGALDPSSWMTFPFDPSSELNCGICVGMPGRNGRHMVGDIVDSFPYAGKLFLRFYHPLEGPTLCVGKDSFLDPFSISYSEHDLVDCASYVGRRYLPREGEVCTFLYYLFAYDEVSSWIKGALHMDQGVITVYTCWYDPVLWTFYHFDPGECLKVCELVEVSSFGWYYHVVEKNNHCPYSPFVGLIAMIIEDVWLCLEFESPQLNAFNTNLCTTPHAKRISFLLVIYMVLQGLDSRTQLYLLAYDDTHACVGSKCYCAECRSNTVYHSHDSSLVLLLDPMFLNEVCLPIWVGNTYVLEPAHELGISTLLKLSSALDRVLIWVNTTYAFALRYESVHLVLDIMEALCLFECGTNEGLHMRLFKCIGSYALPLCLSFLSSQVSITLMGHKPFADICDAWLYVKFVHPWQGDEIVIANANPHAMRILFLFASPMVLQGLDSRTNPFREGENDAIQIASKPSTHELNCIDGSFTRMEALGVEMMPKRGFQALLGSKHALKELPVEQHHVWMIVCGRPPKFPTVAGSRNHAGSLTELIGGSPRGLGEPDLARPLILPPRRAVRGCPSRRNVNPQDQEAPNALEVQPPQGDITNADITSLTESLPLG</sequence>
<evidence type="ECO:0000259" key="2">
    <source>
        <dbReference type="Pfam" id="PF13456"/>
    </source>
</evidence>
<dbReference type="GO" id="GO:0004523">
    <property type="term" value="F:RNA-DNA hybrid ribonuclease activity"/>
    <property type="evidence" value="ECO:0007669"/>
    <property type="project" value="InterPro"/>
</dbReference>
<protein>
    <recommendedName>
        <fullName evidence="2">RNase H type-1 domain-containing protein</fullName>
    </recommendedName>
</protein>
<dbReference type="Proteomes" id="UP001234989">
    <property type="component" value="Chromosome 10"/>
</dbReference>